<sequence>MSESIGENHEQKTQNVDESWREVGRQFEALGSALAQAFRSAWTHVESKPEARQVKEGLESMVREVGQAIEEAASTEEARKVKEEAKRAVESLRVAGEQTVDEVRPQLLTALKKVNEELQKLIEQMDQK</sequence>
<dbReference type="AlphaFoldDB" id="A0A3D1JEP0"/>
<dbReference type="EMBL" id="DPBP01000009">
    <property type="protein sequence ID" value="HCE16685.1"/>
    <property type="molecule type" value="Genomic_DNA"/>
</dbReference>
<protein>
    <submittedName>
        <fullName evidence="3">Uncharacterized protein</fullName>
    </submittedName>
</protein>
<gene>
    <name evidence="3" type="ORF">DEQ80_02380</name>
</gene>
<reference evidence="3 4" key="1">
    <citation type="journal article" date="2018" name="Nat. Biotechnol.">
        <title>A standardized bacterial taxonomy based on genome phylogeny substantially revises the tree of life.</title>
        <authorList>
            <person name="Parks D.H."/>
            <person name="Chuvochina M."/>
            <person name="Waite D.W."/>
            <person name="Rinke C."/>
            <person name="Skarshewski A."/>
            <person name="Chaumeil P.A."/>
            <person name="Hugenholtz P."/>
        </authorList>
    </citation>
    <scope>NUCLEOTIDE SEQUENCE [LARGE SCALE GENOMIC DNA]</scope>
    <source>
        <strain evidence="3">UBA8781</strain>
    </source>
</reference>
<feature type="coiled-coil region" evidence="1">
    <location>
        <begin position="58"/>
        <end position="128"/>
    </location>
</feature>
<evidence type="ECO:0000313" key="3">
    <source>
        <dbReference type="EMBL" id="HCE16685.1"/>
    </source>
</evidence>
<dbReference type="RefSeq" id="WP_062194050.1">
    <property type="nucleotide sequence ID" value="NZ_DF967965.1"/>
</dbReference>
<accession>A0A3D1JEP0</accession>
<name>A0A3D1JEP0_9CHLR</name>
<organism evidence="3 4">
    <name type="scientific">Anaerolinea thermolimosa</name>
    <dbReference type="NCBI Taxonomy" id="229919"/>
    <lineage>
        <taxon>Bacteria</taxon>
        <taxon>Bacillati</taxon>
        <taxon>Chloroflexota</taxon>
        <taxon>Anaerolineae</taxon>
        <taxon>Anaerolineales</taxon>
        <taxon>Anaerolineaceae</taxon>
        <taxon>Anaerolinea</taxon>
    </lineage>
</organism>
<dbReference type="Gene3D" id="1.20.120.20">
    <property type="entry name" value="Apolipoprotein"/>
    <property type="match status" value="1"/>
</dbReference>
<evidence type="ECO:0000313" key="4">
    <source>
        <dbReference type="Proteomes" id="UP000264141"/>
    </source>
</evidence>
<evidence type="ECO:0000256" key="1">
    <source>
        <dbReference type="SAM" id="Coils"/>
    </source>
</evidence>
<proteinExistence type="predicted"/>
<feature type="compositionally biased region" description="Basic and acidic residues" evidence="2">
    <location>
        <begin position="1"/>
        <end position="12"/>
    </location>
</feature>
<comment type="caution">
    <text evidence="3">The sequence shown here is derived from an EMBL/GenBank/DDBJ whole genome shotgun (WGS) entry which is preliminary data.</text>
</comment>
<feature type="region of interest" description="Disordered" evidence="2">
    <location>
        <begin position="1"/>
        <end position="20"/>
    </location>
</feature>
<dbReference type="Proteomes" id="UP000264141">
    <property type="component" value="Unassembled WGS sequence"/>
</dbReference>
<dbReference type="STRING" id="229919.GCA_001050195_02427"/>
<keyword evidence="1" id="KW-0175">Coiled coil</keyword>
<dbReference type="OrthoDB" id="9863122at2"/>
<evidence type="ECO:0000256" key="2">
    <source>
        <dbReference type="SAM" id="MobiDB-lite"/>
    </source>
</evidence>